<dbReference type="Pfam" id="PF00512">
    <property type="entry name" value="HisKA"/>
    <property type="match status" value="1"/>
</dbReference>
<feature type="domain" description="PAS" evidence="8">
    <location>
        <begin position="166"/>
        <end position="221"/>
    </location>
</feature>
<dbReference type="InterPro" id="IPR003661">
    <property type="entry name" value="HisK_dim/P_dom"/>
</dbReference>
<dbReference type="Pfam" id="PF08448">
    <property type="entry name" value="PAS_4"/>
    <property type="match status" value="1"/>
</dbReference>
<comment type="catalytic activity">
    <reaction evidence="1">
        <text>ATP + protein L-histidine = ADP + protein N-phospho-L-histidine.</text>
        <dbReference type="EC" id="2.7.13.3"/>
    </reaction>
</comment>
<dbReference type="CDD" id="cd00130">
    <property type="entry name" value="PAS"/>
    <property type="match status" value="2"/>
</dbReference>
<dbReference type="InterPro" id="IPR003594">
    <property type="entry name" value="HATPase_dom"/>
</dbReference>
<dbReference type="PANTHER" id="PTHR43065:SF42">
    <property type="entry name" value="TWO-COMPONENT SENSOR PPRA"/>
    <property type="match status" value="1"/>
</dbReference>
<feature type="domain" description="PAC" evidence="9">
    <location>
        <begin position="239"/>
        <end position="291"/>
    </location>
</feature>
<dbReference type="SMART" id="SM00448">
    <property type="entry name" value="REC"/>
    <property type="match status" value="1"/>
</dbReference>
<dbReference type="InterPro" id="IPR035965">
    <property type="entry name" value="PAS-like_dom_sf"/>
</dbReference>
<dbReference type="PRINTS" id="PR00344">
    <property type="entry name" value="BCTRLSENSOR"/>
</dbReference>
<dbReference type="InterPro" id="IPR013655">
    <property type="entry name" value="PAS_fold_3"/>
</dbReference>
<feature type="domain" description="PAC" evidence="9">
    <location>
        <begin position="97"/>
        <end position="165"/>
    </location>
</feature>
<dbReference type="InterPro" id="IPR036097">
    <property type="entry name" value="HisK_dim/P_sf"/>
</dbReference>
<dbReference type="InterPro" id="IPR001610">
    <property type="entry name" value="PAC"/>
</dbReference>
<sequence length="679" mass="74594">MADRGKIESSKDDAGRDRPASEAADLKAVAAGISNLPGPVDFAGVLAIADSLPVMIAYLDRDLKYRFLNRTLADWLEHPRRSVLGRTMKEVVGEAAYEFRRPMVEAALAGEEQWFIADFDHVTRGKLTVQAHYVPHRNRKGKVVGLILVIQDVTEQRASEIALRESEARFRRIADSAPVMMWVTRLDRTRDFVNEAYREFAGLSPEEINTHNWREWIHPEDWDRIVAESVAGEASLKPFTLEARFRRADGEYRWLRSVSQPRFGLDGSPIGFIGVATDITVAKEGEIDLLHQVDERSKELIETQDQLRQSQKMEALGQLTGGIAHDFNNLLTVVVGGLDLIAKQVQDERLVRFATNALAAAERGARLTSQLLAFSRVQRLEVRPTYVAPLIEEMRPLLRNVLGPGIEKKFDLDPHLTPVLADPTQLEVAVLNLAINARDAMPDGGTLTITSRRLRITDDPDLAPGTYVELSITDTGGGMEPEVLGRAFDPFFTTKEVGKGTGLGLSMVYGMARQSGGNAKIESSPGKGTTVKLYFRRADRDGEVPASGGKTGDELRRSRGAATVLVIDDDPDVRQFIAAGLEEYGHEVMEAADGGEGIEKFAATSPDLVIVDYIMPGLSGAEVAEHILATRPGQPILFVSGYNETDAIRRVAPDAEILAKPFRAATLEDSVRAALAKAE</sequence>
<dbReference type="SMART" id="SM00091">
    <property type="entry name" value="PAS"/>
    <property type="match status" value="2"/>
</dbReference>
<dbReference type="EMBL" id="JAMGBA010000002">
    <property type="protein sequence ID" value="MCL6698571.1"/>
    <property type="molecule type" value="Genomic_DNA"/>
</dbReference>
<evidence type="ECO:0000259" key="9">
    <source>
        <dbReference type="PROSITE" id="PS50113"/>
    </source>
</evidence>
<protein>
    <recommendedName>
        <fullName evidence="2">histidine kinase</fullName>
        <ecNumber evidence="2">2.7.13.3</ecNumber>
    </recommendedName>
</protein>
<dbReference type="InterPro" id="IPR001789">
    <property type="entry name" value="Sig_transdc_resp-reg_receiver"/>
</dbReference>
<dbReference type="Gene3D" id="3.30.565.10">
    <property type="entry name" value="Histidine kinase-like ATPase, C-terminal domain"/>
    <property type="match status" value="1"/>
</dbReference>
<evidence type="ECO:0000256" key="1">
    <source>
        <dbReference type="ARBA" id="ARBA00000085"/>
    </source>
</evidence>
<organism evidence="10 11">
    <name type="scientific">Sphingomonas caseinilyticus</name>
    <dbReference type="NCBI Taxonomy" id="2908205"/>
    <lineage>
        <taxon>Bacteria</taxon>
        <taxon>Pseudomonadati</taxon>
        <taxon>Pseudomonadota</taxon>
        <taxon>Alphaproteobacteria</taxon>
        <taxon>Sphingomonadales</taxon>
        <taxon>Sphingomonadaceae</taxon>
        <taxon>Sphingomonas</taxon>
    </lineage>
</organism>
<dbReference type="SMART" id="SM00387">
    <property type="entry name" value="HATPase_c"/>
    <property type="match status" value="1"/>
</dbReference>
<evidence type="ECO:0000259" key="7">
    <source>
        <dbReference type="PROSITE" id="PS50110"/>
    </source>
</evidence>
<dbReference type="Pfam" id="PF00072">
    <property type="entry name" value="Response_reg"/>
    <property type="match status" value="1"/>
</dbReference>
<dbReference type="PROSITE" id="PS50112">
    <property type="entry name" value="PAS"/>
    <property type="match status" value="1"/>
</dbReference>
<dbReference type="SUPFAM" id="SSF55785">
    <property type="entry name" value="PYP-like sensor domain (PAS domain)"/>
    <property type="match status" value="2"/>
</dbReference>
<evidence type="ECO:0000256" key="4">
    <source>
        <dbReference type="PROSITE-ProRule" id="PRU00169"/>
    </source>
</evidence>
<comment type="caution">
    <text evidence="10">The sequence shown here is derived from an EMBL/GenBank/DDBJ whole genome shotgun (WGS) entry which is preliminary data.</text>
</comment>
<dbReference type="Pfam" id="PF02518">
    <property type="entry name" value="HATPase_c"/>
    <property type="match status" value="1"/>
</dbReference>
<gene>
    <name evidence="10" type="ORF">LZ496_07205</name>
</gene>
<feature type="domain" description="Response regulatory" evidence="7">
    <location>
        <begin position="563"/>
        <end position="675"/>
    </location>
</feature>
<dbReference type="InterPro" id="IPR011006">
    <property type="entry name" value="CheY-like_superfamily"/>
</dbReference>
<dbReference type="PROSITE" id="PS50113">
    <property type="entry name" value="PAC"/>
    <property type="match status" value="2"/>
</dbReference>
<dbReference type="Gene3D" id="3.30.450.20">
    <property type="entry name" value="PAS domain"/>
    <property type="match status" value="2"/>
</dbReference>
<dbReference type="InterPro" id="IPR000700">
    <property type="entry name" value="PAS-assoc_C"/>
</dbReference>
<accession>A0ABT0RUH3</accession>
<reference evidence="10 11" key="1">
    <citation type="submission" date="2022-05" db="EMBL/GenBank/DDBJ databases">
        <authorList>
            <person name="Jo J.-H."/>
            <person name="Im W.-T."/>
        </authorList>
    </citation>
    <scope>NUCLEOTIDE SEQUENCE [LARGE SCALE GENOMIC DNA]</scope>
    <source>
        <strain evidence="10 11">NSE70-1</strain>
    </source>
</reference>
<evidence type="ECO:0000313" key="10">
    <source>
        <dbReference type="EMBL" id="MCL6698571.1"/>
    </source>
</evidence>
<dbReference type="InterPro" id="IPR000014">
    <property type="entry name" value="PAS"/>
</dbReference>
<evidence type="ECO:0000259" key="8">
    <source>
        <dbReference type="PROSITE" id="PS50112"/>
    </source>
</evidence>
<evidence type="ECO:0000313" key="11">
    <source>
        <dbReference type="Proteomes" id="UP001203410"/>
    </source>
</evidence>
<dbReference type="Pfam" id="PF08447">
    <property type="entry name" value="PAS_3"/>
    <property type="match status" value="1"/>
</dbReference>
<dbReference type="PANTHER" id="PTHR43065">
    <property type="entry name" value="SENSOR HISTIDINE KINASE"/>
    <property type="match status" value="1"/>
</dbReference>
<dbReference type="InterPro" id="IPR004358">
    <property type="entry name" value="Sig_transdc_His_kin-like_C"/>
</dbReference>
<evidence type="ECO:0000256" key="5">
    <source>
        <dbReference type="SAM" id="MobiDB-lite"/>
    </source>
</evidence>
<dbReference type="SMART" id="SM00086">
    <property type="entry name" value="PAC"/>
    <property type="match status" value="2"/>
</dbReference>
<dbReference type="SUPFAM" id="SSF52172">
    <property type="entry name" value="CheY-like"/>
    <property type="match status" value="1"/>
</dbReference>
<keyword evidence="3 4" id="KW-0597">Phosphoprotein</keyword>
<name>A0ABT0RUH3_9SPHN</name>
<dbReference type="InterPro" id="IPR005467">
    <property type="entry name" value="His_kinase_dom"/>
</dbReference>
<dbReference type="Gene3D" id="3.40.50.2300">
    <property type="match status" value="1"/>
</dbReference>
<dbReference type="Gene3D" id="1.10.287.130">
    <property type="match status" value="1"/>
</dbReference>
<dbReference type="RefSeq" id="WP_249903970.1">
    <property type="nucleotide sequence ID" value="NZ_JAMGBA010000002.1"/>
</dbReference>
<dbReference type="SUPFAM" id="SSF55874">
    <property type="entry name" value="ATPase domain of HSP90 chaperone/DNA topoisomerase II/histidine kinase"/>
    <property type="match status" value="1"/>
</dbReference>
<feature type="region of interest" description="Disordered" evidence="5">
    <location>
        <begin position="1"/>
        <end position="21"/>
    </location>
</feature>
<keyword evidence="11" id="KW-1185">Reference proteome</keyword>
<dbReference type="InterPro" id="IPR036890">
    <property type="entry name" value="HATPase_C_sf"/>
</dbReference>
<evidence type="ECO:0000256" key="2">
    <source>
        <dbReference type="ARBA" id="ARBA00012438"/>
    </source>
</evidence>
<dbReference type="InterPro" id="IPR013656">
    <property type="entry name" value="PAS_4"/>
</dbReference>
<proteinExistence type="predicted"/>
<feature type="domain" description="Histidine kinase" evidence="6">
    <location>
        <begin position="322"/>
        <end position="539"/>
    </location>
</feature>
<dbReference type="NCBIfam" id="TIGR00229">
    <property type="entry name" value="sensory_box"/>
    <property type="match status" value="2"/>
</dbReference>
<dbReference type="Proteomes" id="UP001203410">
    <property type="component" value="Unassembled WGS sequence"/>
</dbReference>
<evidence type="ECO:0000256" key="3">
    <source>
        <dbReference type="ARBA" id="ARBA00022553"/>
    </source>
</evidence>
<dbReference type="PROSITE" id="PS50110">
    <property type="entry name" value="RESPONSE_REGULATORY"/>
    <property type="match status" value="1"/>
</dbReference>
<dbReference type="PROSITE" id="PS50109">
    <property type="entry name" value="HIS_KIN"/>
    <property type="match status" value="1"/>
</dbReference>
<dbReference type="EC" id="2.7.13.3" evidence="2"/>
<dbReference type="CDD" id="cd00082">
    <property type="entry name" value="HisKA"/>
    <property type="match status" value="1"/>
</dbReference>
<dbReference type="SMART" id="SM00388">
    <property type="entry name" value="HisKA"/>
    <property type="match status" value="1"/>
</dbReference>
<evidence type="ECO:0000259" key="6">
    <source>
        <dbReference type="PROSITE" id="PS50109"/>
    </source>
</evidence>
<feature type="modified residue" description="4-aspartylphosphate" evidence="4">
    <location>
        <position position="612"/>
    </location>
</feature>
<dbReference type="CDD" id="cd00156">
    <property type="entry name" value="REC"/>
    <property type="match status" value="1"/>
</dbReference>
<feature type="compositionally biased region" description="Basic and acidic residues" evidence="5">
    <location>
        <begin position="1"/>
        <end position="20"/>
    </location>
</feature>
<dbReference type="SUPFAM" id="SSF47384">
    <property type="entry name" value="Homodimeric domain of signal transducing histidine kinase"/>
    <property type="match status" value="1"/>
</dbReference>